<evidence type="ECO:0000256" key="1">
    <source>
        <dbReference type="ARBA" id="ARBA00022490"/>
    </source>
</evidence>
<dbReference type="GO" id="GO:0016151">
    <property type="term" value="F:nickel cation binding"/>
    <property type="evidence" value="ECO:0007669"/>
    <property type="project" value="InterPro"/>
</dbReference>
<proteinExistence type="inferred from homology"/>
<evidence type="ECO:0000256" key="3">
    <source>
        <dbReference type="ARBA" id="ARBA00023186"/>
    </source>
</evidence>
<dbReference type="InterPro" id="IPR004029">
    <property type="entry name" value="UreE_N"/>
</dbReference>
<dbReference type="InterPro" id="IPR012406">
    <property type="entry name" value="UreE"/>
</dbReference>
<dbReference type="EMBL" id="VMTR01000193">
    <property type="protein sequence ID" value="TVT92106.1"/>
    <property type="molecule type" value="Genomic_DNA"/>
</dbReference>
<gene>
    <name evidence="7" type="ORF">FQA18_17060</name>
    <name evidence="6" type="ORF">GOC85_01175</name>
</gene>
<feature type="region of interest" description="Disordered" evidence="4">
    <location>
        <begin position="148"/>
        <end position="208"/>
    </location>
</feature>
<evidence type="ECO:0000313" key="8">
    <source>
        <dbReference type="Proteomes" id="UP000320212"/>
    </source>
</evidence>
<dbReference type="Proteomes" id="UP000619835">
    <property type="component" value="Unassembled WGS sequence"/>
</dbReference>
<dbReference type="HAMAP" id="MF_00822">
    <property type="entry name" value="UreE"/>
    <property type="match status" value="1"/>
</dbReference>
<reference evidence="7 8" key="1">
    <citation type="submission" date="2019-07" db="EMBL/GenBank/DDBJ databases">
        <title>Draft genome sequence of Haloferax volcanii SS0101, isolated from salt farm in Samut Sakhon, Thailand.</title>
        <authorList>
            <person name="Wanthongcharoen S."/>
            <person name="Yamprayoonswat W."/>
            <person name="Ruangsuj P."/>
            <person name="Thongpramul N."/>
            <person name="Jumpathong W."/>
            <person name="Sittihan S."/>
            <person name="Kanjanavas P."/>
            <person name="Yasawong M."/>
        </authorList>
    </citation>
    <scope>NUCLEOTIDE SEQUENCE [LARGE SCALE GENOMIC DNA]</scope>
    <source>
        <strain evidence="7 8">SS0101</strain>
    </source>
</reference>
<accession>A0A847TJB8</accession>
<evidence type="ECO:0000313" key="7">
    <source>
        <dbReference type="EMBL" id="TVT92106.1"/>
    </source>
</evidence>
<dbReference type="SUPFAM" id="SSF69287">
    <property type="entry name" value="Urease metallochaperone UreE, N-terminal domain"/>
    <property type="match status" value="1"/>
</dbReference>
<feature type="domain" description="UreE urease accessory N-terminal" evidence="5">
    <location>
        <begin position="5"/>
        <end position="72"/>
    </location>
</feature>
<dbReference type="GO" id="GO:0006457">
    <property type="term" value="P:protein folding"/>
    <property type="evidence" value="ECO:0007669"/>
    <property type="project" value="InterPro"/>
</dbReference>
<evidence type="ECO:0000313" key="6">
    <source>
        <dbReference type="EMBL" id="NLV01195.1"/>
    </source>
</evidence>
<reference evidence="6" key="2">
    <citation type="submission" date="2019-12" db="EMBL/GenBank/DDBJ databases">
        <title>Haloferax alexandrinus strain pws11.</title>
        <authorList>
            <person name="Verma D.K."/>
            <person name="Gopal K."/>
            <person name="Prasad E.S."/>
        </authorList>
    </citation>
    <scope>NUCLEOTIDE SEQUENCE</scope>
    <source>
        <strain evidence="6">Pws11</strain>
    </source>
</reference>
<evidence type="ECO:0000259" key="5">
    <source>
        <dbReference type="SMART" id="SM00988"/>
    </source>
</evidence>
<comment type="caution">
    <text evidence="7">The sequence shown here is derived from an EMBL/GenBank/DDBJ whole genome shotgun (WGS) entry which is preliminary data.</text>
</comment>
<feature type="compositionally biased region" description="Basic and acidic residues" evidence="4">
    <location>
        <begin position="156"/>
        <end position="208"/>
    </location>
</feature>
<dbReference type="Pfam" id="PF02814">
    <property type="entry name" value="UreE_N"/>
    <property type="match status" value="1"/>
</dbReference>
<dbReference type="InterPro" id="IPR036118">
    <property type="entry name" value="UreE_N_sf"/>
</dbReference>
<dbReference type="EMBL" id="WOWC01000001">
    <property type="protein sequence ID" value="NLV01195.1"/>
    <property type="molecule type" value="Genomic_DNA"/>
</dbReference>
<organism evidence="7 8">
    <name type="scientific">Haloferax volcanii</name>
    <name type="common">Halobacterium volcanii</name>
    <dbReference type="NCBI Taxonomy" id="2246"/>
    <lineage>
        <taxon>Archaea</taxon>
        <taxon>Methanobacteriati</taxon>
        <taxon>Methanobacteriota</taxon>
        <taxon>Stenosarchaea group</taxon>
        <taxon>Halobacteria</taxon>
        <taxon>Halobacteriales</taxon>
        <taxon>Haloferacaceae</taxon>
        <taxon>Haloferax</taxon>
    </lineage>
</organism>
<dbReference type="RefSeq" id="WP_006600793.1">
    <property type="nucleotide sequence ID" value="NZ_JAUDRO010000003.1"/>
</dbReference>
<dbReference type="Gene3D" id="2.60.260.20">
    <property type="entry name" value="Urease metallochaperone UreE, N-terminal domain"/>
    <property type="match status" value="1"/>
</dbReference>
<dbReference type="SMART" id="SM00988">
    <property type="entry name" value="UreE_N"/>
    <property type="match status" value="1"/>
</dbReference>
<evidence type="ECO:0000256" key="4">
    <source>
        <dbReference type="SAM" id="MobiDB-lite"/>
    </source>
</evidence>
<keyword evidence="2" id="KW-0533">Nickel</keyword>
<name>A0A558G2Y9_HALVO</name>
<dbReference type="AlphaFoldDB" id="A0A558G2Y9"/>
<keyword evidence="3" id="KW-0143">Chaperone</keyword>
<keyword evidence="1" id="KW-0963">Cytoplasm</keyword>
<dbReference type="GO" id="GO:0005737">
    <property type="term" value="C:cytoplasm"/>
    <property type="evidence" value="ECO:0007669"/>
    <property type="project" value="InterPro"/>
</dbReference>
<dbReference type="Proteomes" id="UP000320212">
    <property type="component" value="Unassembled WGS sequence"/>
</dbReference>
<accession>A0A558G2Y9</accession>
<sequence>MLVADTYLGHRDDPAVRGRPDEADAARVVLSDDDRRRSRVRTETEDGRDLGVVVGRELDDGDVLETETGDLVVVELAAIDVLVVDVGAADVSTTAAVELGHALGNRHWDLAIRDGEALFPVPDTYERMEATVADHLPPGVTTRRETVSPALFDDGGPDHGHGGHSHSHGEHSHSHGDHSHGDGDQDHTHGDHDHSHDGLLRFARGDER</sequence>
<evidence type="ECO:0000256" key="2">
    <source>
        <dbReference type="ARBA" id="ARBA00022596"/>
    </source>
</evidence>
<protein>
    <submittedName>
        <fullName evidence="7">Urease accessory protein UreE</fullName>
    </submittedName>
</protein>